<dbReference type="Gene3D" id="3.30.700.10">
    <property type="entry name" value="Glycoprotein, Type 4 Pilin"/>
    <property type="match status" value="1"/>
</dbReference>
<protein>
    <submittedName>
        <fullName evidence="7">Prepilin-type N-terminal cleavage/methylation domain-containing protein</fullName>
    </submittedName>
</protein>
<keyword evidence="4 6" id="KW-1133">Transmembrane helix</keyword>
<dbReference type="SUPFAM" id="SSF54523">
    <property type="entry name" value="Pili subunits"/>
    <property type="match status" value="1"/>
</dbReference>
<proteinExistence type="predicted"/>
<dbReference type="EMBL" id="JAGGKS010000012">
    <property type="protein sequence ID" value="MBP1927336.1"/>
    <property type="molecule type" value="Genomic_DNA"/>
</dbReference>
<comment type="caution">
    <text evidence="7">The sequence shown here is derived from an EMBL/GenBank/DDBJ whole genome shotgun (WGS) entry which is preliminary data.</text>
</comment>
<gene>
    <name evidence="7" type="ORF">J2Z76_003233</name>
</gene>
<evidence type="ECO:0000256" key="3">
    <source>
        <dbReference type="ARBA" id="ARBA00022692"/>
    </source>
</evidence>
<evidence type="ECO:0000256" key="2">
    <source>
        <dbReference type="ARBA" id="ARBA00022481"/>
    </source>
</evidence>
<keyword evidence="8" id="KW-1185">Reference proteome</keyword>
<evidence type="ECO:0000313" key="7">
    <source>
        <dbReference type="EMBL" id="MBP1927336.1"/>
    </source>
</evidence>
<keyword evidence="2" id="KW-0488">Methylation</keyword>
<accession>A0ABS4GI07</accession>
<keyword evidence="3 6" id="KW-0812">Transmembrane</keyword>
<organism evidence="7 8">
    <name type="scientific">Sedimentibacter acidaminivorans</name>
    <dbReference type="NCBI Taxonomy" id="913099"/>
    <lineage>
        <taxon>Bacteria</taxon>
        <taxon>Bacillati</taxon>
        <taxon>Bacillota</taxon>
        <taxon>Tissierellia</taxon>
        <taxon>Sedimentibacter</taxon>
    </lineage>
</organism>
<evidence type="ECO:0000256" key="4">
    <source>
        <dbReference type="ARBA" id="ARBA00022989"/>
    </source>
</evidence>
<dbReference type="NCBIfam" id="TIGR02532">
    <property type="entry name" value="IV_pilin_GFxxxE"/>
    <property type="match status" value="1"/>
</dbReference>
<reference evidence="7 8" key="1">
    <citation type="submission" date="2021-03" db="EMBL/GenBank/DDBJ databases">
        <title>Genomic Encyclopedia of Type Strains, Phase IV (KMG-IV): sequencing the most valuable type-strain genomes for metagenomic binning, comparative biology and taxonomic classification.</title>
        <authorList>
            <person name="Goeker M."/>
        </authorList>
    </citation>
    <scope>NUCLEOTIDE SEQUENCE [LARGE SCALE GENOMIC DNA]</scope>
    <source>
        <strain evidence="7 8">DSM 24004</strain>
    </source>
</reference>
<dbReference type="PROSITE" id="PS00409">
    <property type="entry name" value="PROKAR_NTER_METHYL"/>
    <property type="match status" value="1"/>
</dbReference>
<dbReference type="RefSeq" id="WP_280922429.1">
    <property type="nucleotide sequence ID" value="NZ_JAGGKS010000012.1"/>
</dbReference>
<dbReference type="PANTHER" id="PTHR30093">
    <property type="entry name" value="GENERAL SECRETION PATHWAY PROTEIN G"/>
    <property type="match status" value="1"/>
</dbReference>
<name>A0ABS4GI07_9FIRM</name>
<dbReference type="PANTHER" id="PTHR30093:SF44">
    <property type="entry name" value="TYPE II SECRETION SYSTEM CORE PROTEIN G"/>
    <property type="match status" value="1"/>
</dbReference>
<keyword evidence="5 6" id="KW-0472">Membrane</keyword>
<dbReference type="Pfam" id="PF07963">
    <property type="entry name" value="N_methyl"/>
    <property type="match status" value="1"/>
</dbReference>
<dbReference type="InterPro" id="IPR045584">
    <property type="entry name" value="Pilin-like"/>
</dbReference>
<dbReference type="Proteomes" id="UP001519342">
    <property type="component" value="Unassembled WGS sequence"/>
</dbReference>
<sequence>MIQMFTKKRRKGFTLIELVVVIAILGILAAIAVPRLTGSRHKANWSAHAANIRTIESAIMMYQADTGNFPAAGDASDPGGALTPDYLAEWPTKPGTYTLGADGALTASPTKANTEAALAASTVTTFP</sequence>
<evidence type="ECO:0000313" key="8">
    <source>
        <dbReference type="Proteomes" id="UP001519342"/>
    </source>
</evidence>
<dbReference type="InterPro" id="IPR000983">
    <property type="entry name" value="Bac_GSPG_pilin"/>
</dbReference>
<comment type="subcellular location">
    <subcellularLocation>
        <location evidence="1">Membrane</location>
        <topology evidence="1">Single-pass membrane protein</topology>
    </subcellularLocation>
</comment>
<feature type="transmembrane region" description="Helical" evidence="6">
    <location>
        <begin position="12"/>
        <end position="33"/>
    </location>
</feature>
<dbReference type="PRINTS" id="PR00813">
    <property type="entry name" value="BCTERIALGSPG"/>
</dbReference>
<evidence type="ECO:0000256" key="1">
    <source>
        <dbReference type="ARBA" id="ARBA00004167"/>
    </source>
</evidence>
<evidence type="ECO:0000256" key="6">
    <source>
        <dbReference type="SAM" id="Phobius"/>
    </source>
</evidence>
<dbReference type="InterPro" id="IPR012902">
    <property type="entry name" value="N_methyl_site"/>
</dbReference>
<evidence type="ECO:0000256" key="5">
    <source>
        <dbReference type="ARBA" id="ARBA00023136"/>
    </source>
</evidence>